<dbReference type="Proteomes" id="UP000249166">
    <property type="component" value="Unassembled WGS sequence"/>
</dbReference>
<evidence type="ECO:0000256" key="1">
    <source>
        <dbReference type="ARBA" id="ARBA00004651"/>
    </source>
</evidence>
<dbReference type="PANTHER" id="PTHR30250:SF11">
    <property type="entry name" value="O-ANTIGEN TRANSPORTER-RELATED"/>
    <property type="match status" value="1"/>
</dbReference>
<feature type="transmembrane region" description="Helical" evidence="6">
    <location>
        <begin position="328"/>
        <end position="347"/>
    </location>
</feature>
<evidence type="ECO:0000256" key="4">
    <source>
        <dbReference type="ARBA" id="ARBA00022989"/>
    </source>
</evidence>
<name>A0A328H9B0_ARTGO</name>
<feature type="transmembrane region" description="Helical" evidence="6">
    <location>
        <begin position="150"/>
        <end position="173"/>
    </location>
</feature>
<dbReference type="EMBL" id="QLNP01000105">
    <property type="protein sequence ID" value="RAM35159.1"/>
    <property type="molecule type" value="Genomic_DNA"/>
</dbReference>
<feature type="transmembrane region" description="Helical" evidence="6">
    <location>
        <begin position="119"/>
        <end position="144"/>
    </location>
</feature>
<dbReference type="OrthoDB" id="4917296at2"/>
<accession>A0A328H9B0</accession>
<feature type="transmembrane region" description="Helical" evidence="6">
    <location>
        <begin position="185"/>
        <end position="203"/>
    </location>
</feature>
<reference evidence="7 8" key="1">
    <citation type="submission" date="2018-04" db="EMBL/GenBank/DDBJ databases">
        <title>Bacteria isolated from cave deposits of Manipur.</title>
        <authorList>
            <person name="Sahoo D."/>
            <person name="Sarangthem I."/>
            <person name="Nandeibam J."/>
        </authorList>
    </citation>
    <scope>NUCLEOTIDE SEQUENCE [LARGE SCALE GENOMIC DNA]</scope>
    <source>
        <strain evidence="8">mrc11</strain>
    </source>
</reference>
<comment type="subcellular location">
    <subcellularLocation>
        <location evidence="1">Cell membrane</location>
        <topology evidence="1">Multi-pass membrane protein</topology>
    </subcellularLocation>
</comment>
<evidence type="ECO:0000313" key="7">
    <source>
        <dbReference type="EMBL" id="RAM35159.1"/>
    </source>
</evidence>
<evidence type="ECO:0000313" key="8">
    <source>
        <dbReference type="Proteomes" id="UP000249166"/>
    </source>
</evidence>
<evidence type="ECO:0008006" key="9">
    <source>
        <dbReference type="Google" id="ProtNLM"/>
    </source>
</evidence>
<dbReference type="InterPro" id="IPR050833">
    <property type="entry name" value="Poly_Biosynth_Transport"/>
</dbReference>
<dbReference type="Pfam" id="PF01943">
    <property type="entry name" value="Polysacc_synt"/>
    <property type="match status" value="1"/>
</dbReference>
<evidence type="ECO:0000256" key="2">
    <source>
        <dbReference type="ARBA" id="ARBA00022475"/>
    </source>
</evidence>
<feature type="transmembrane region" description="Helical" evidence="6">
    <location>
        <begin position="353"/>
        <end position="376"/>
    </location>
</feature>
<keyword evidence="4 6" id="KW-1133">Transmembrane helix</keyword>
<organism evidence="7 8">
    <name type="scientific">Arthrobacter globiformis</name>
    <dbReference type="NCBI Taxonomy" id="1665"/>
    <lineage>
        <taxon>Bacteria</taxon>
        <taxon>Bacillati</taxon>
        <taxon>Actinomycetota</taxon>
        <taxon>Actinomycetes</taxon>
        <taxon>Micrococcales</taxon>
        <taxon>Micrococcaceae</taxon>
        <taxon>Arthrobacter</taxon>
    </lineage>
</organism>
<sequence length="438" mass="45065">MGALLVQPFSIRILDATQWGRVGLSAVLLQVGQVVLSAGLPLAITRAYFGPSEGPTHARAINGANIILSLTLSVLAAVGYFVLEPDRDIAITISCAILATGLLSSVVSTQAILRSQGRALAFVLLSGGASLLSHLAGLLAISYISPDSATYMAAFVVGMLATAIAGMALAPPLWPSKAKKAVRSAFRLGLPVLPHSFAIMLLMQGDTFLVQHFQDSESAGRYVAAAAFALGPFAILSGLNNVWTARILEASHGEHLGQTVRKVGNQTALVGGAIAIGASAAATLGMLVLKGEDHQVTQLAKVLPGAACGYALYLVAMSVMFARQKTSAFTWVTPLLLVAGTVVAVIPAQGEQYWLLGAVKAATFAGLGMAYCILAARMLPGFIPIRSFAAAAMASTVVIAANFLLPTTVSAGIVSAVLAAAAAAAGFFVLRKRGLASW</sequence>
<feature type="transmembrane region" description="Helical" evidence="6">
    <location>
        <begin position="223"/>
        <end position="248"/>
    </location>
</feature>
<keyword evidence="3 6" id="KW-0812">Transmembrane</keyword>
<keyword evidence="5 6" id="KW-0472">Membrane</keyword>
<feature type="transmembrane region" description="Helical" evidence="6">
    <location>
        <begin position="411"/>
        <end position="430"/>
    </location>
</feature>
<feature type="transmembrane region" description="Helical" evidence="6">
    <location>
        <begin position="61"/>
        <end position="83"/>
    </location>
</feature>
<proteinExistence type="predicted"/>
<feature type="transmembrane region" description="Helical" evidence="6">
    <location>
        <begin position="27"/>
        <end position="49"/>
    </location>
</feature>
<gene>
    <name evidence="7" type="ORF">DBZ45_21470</name>
</gene>
<evidence type="ECO:0000256" key="6">
    <source>
        <dbReference type="SAM" id="Phobius"/>
    </source>
</evidence>
<evidence type="ECO:0000256" key="5">
    <source>
        <dbReference type="ARBA" id="ARBA00023136"/>
    </source>
</evidence>
<dbReference type="GO" id="GO:0005886">
    <property type="term" value="C:plasma membrane"/>
    <property type="evidence" value="ECO:0007669"/>
    <property type="project" value="UniProtKB-SubCell"/>
</dbReference>
<comment type="caution">
    <text evidence="7">The sequence shown here is derived from an EMBL/GenBank/DDBJ whole genome shotgun (WGS) entry which is preliminary data.</text>
</comment>
<dbReference type="PANTHER" id="PTHR30250">
    <property type="entry name" value="PST FAMILY PREDICTED COLANIC ACID TRANSPORTER"/>
    <property type="match status" value="1"/>
</dbReference>
<evidence type="ECO:0000256" key="3">
    <source>
        <dbReference type="ARBA" id="ARBA00022692"/>
    </source>
</evidence>
<feature type="transmembrane region" description="Helical" evidence="6">
    <location>
        <begin position="89"/>
        <end position="107"/>
    </location>
</feature>
<dbReference type="InterPro" id="IPR002797">
    <property type="entry name" value="Polysacc_synth"/>
</dbReference>
<feature type="transmembrane region" description="Helical" evidence="6">
    <location>
        <begin position="388"/>
        <end position="405"/>
    </location>
</feature>
<protein>
    <recommendedName>
        <fullName evidence="9">Polysaccharide biosynthesis protein</fullName>
    </recommendedName>
</protein>
<dbReference type="AlphaFoldDB" id="A0A328H9B0"/>
<feature type="transmembrane region" description="Helical" evidence="6">
    <location>
        <begin position="301"/>
        <end position="321"/>
    </location>
</feature>
<keyword evidence="2" id="KW-1003">Cell membrane</keyword>
<feature type="transmembrane region" description="Helical" evidence="6">
    <location>
        <begin position="268"/>
        <end position="289"/>
    </location>
</feature>